<evidence type="ECO:0000259" key="14">
    <source>
        <dbReference type="Pfam" id="PF00593"/>
    </source>
</evidence>
<dbReference type="Gene3D" id="2.40.170.20">
    <property type="entry name" value="TonB-dependent receptor, beta-barrel domain"/>
    <property type="match status" value="1"/>
</dbReference>
<keyword evidence="6" id="KW-0732">Signal</keyword>
<dbReference type="PROSITE" id="PS52016">
    <property type="entry name" value="TONB_DEPENDENT_REC_3"/>
    <property type="match status" value="1"/>
</dbReference>
<evidence type="ECO:0000256" key="2">
    <source>
        <dbReference type="ARBA" id="ARBA00022448"/>
    </source>
</evidence>
<dbReference type="AlphaFoldDB" id="B2IJ45"/>
<evidence type="ECO:0000256" key="3">
    <source>
        <dbReference type="ARBA" id="ARBA00022452"/>
    </source>
</evidence>
<evidence type="ECO:0000259" key="15">
    <source>
        <dbReference type="Pfam" id="PF07715"/>
    </source>
</evidence>
<dbReference type="Pfam" id="PF07715">
    <property type="entry name" value="Plug"/>
    <property type="match status" value="1"/>
</dbReference>
<keyword evidence="7" id="KW-0408">Iron</keyword>
<keyword evidence="16" id="KW-0675">Receptor</keyword>
<gene>
    <name evidence="16" type="ordered locus">Bind_1166</name>
</gene>
<dbReference type="HOGENOM" id="CLU_012813_0_0_5"/>
<evidence type="ECO:0000256" key="5">
    <source>
        <dbReference type="ARBA" id="ARBA00022692"/>
    </source>
</evidence>
<dbReference type="PANTHER" id="PTHR32552">
    <property type="entry name" value="FERRICHROME IRON RECEPTOR-RELATED"/>
    <property type="match status" value="1"/>
</dbReference>
<reference evidence="17" key="1">
    <citation type="submission" date="2008-03" db="EMBL/GenBank/DDBJ databases">
        <title>Complete sequence of chromosome of Beijerinckia indica subsp. indica ATCC 9039.</title>
        <authorList>
            <consortium name="US DOE Joint Genome Institute"/>
            <person name="Copeland A."/>
            <person name="Lucas S."/>
            <person name="Lapidus A."/>
            <person name="Glavina del Rio T."/>
            <person name="Dalin E."/>
            <person name="Tice H."/>
            <person name="Bruce D."/>
            <person name="Goodwin L."/>
            <person name="Pitluck S."/>
            <person name="LaButti K."/>
            <person name="Schmutz J."/>
            <person name="Larimer F."/>
            <person name="Land M."/>
            <person name="Hauser L."/>
            <person name="Kyrpides N."/>
            <person name="Mikhailova N."/>
            <person name="Dunfield P.F."/>
            <person name="Dedysh S.N."/>
            <person name="Liesack W."/>
            <person name="Saw J.H."/>
            <person name="Alam M."/>
            <person name="Chen Y."/>
            <person name="Murrell J.C."/>
            <person name="Richardson P."/>
        </authorList>
    </citation>
    <scope>NUCLEOTIDE SEQUENCE [LARGE SCALE GENOMIC DNA]</scope>
    <source>
        <strain evidence="17">ATCC 9039 / DSM 1715 / NCIMB 8712</strain>
    </source>
</reference>
<dbReference type="SUPFAM" id="SSF56935">
    <property type="entry name" value="Porins"/>
    <property type="match status" value="1"/>
</dbReference>
<keyword evidence="3 12" id="KW-1134">Transmembrane beta strand</keyword>
<comment type="subcellular location">
    <subcellularLocation>
        <location evidence="1 12">Cell outer membrane</location>
        <topology evidence="1 12">Multi-pass membrane protein</topology>
    </subcellularLocation>
</comment>
<evidence type="ECO:0000313" key="16">
    <source>
        <dbReference type="EMBL" id="ACB94808.1"/>
    </source>
</evidence>
<dbReference type="InterPro" id="IPR012910">
    <property type="entry name" value="Plug_dom"/>
</dbReference>
<keyword evidence="2 12" id="KW-0813">Transport</keyword>
<dbReference type="Pfam" id="PF00593">
    <property type="entry name" value="TonB_dep_Rec_b-barrel"/>
    <property type="match status" value="1"/>
</dbReference>
<dbReference type="STRING" id="395963.Bind_1166"/>
<keyword evidence="11 12" id="KW-0998">Cell outer membrane</keyword>
<reference evidence="16 17" key="2">
    <citation type="journal article" date="2010" name="J. Bacteriol.">
        <title>Complete genome sequence of Beijerinckia indica subsp. indica.</title>
        <authorList>
            <person name="Tamas I."/>
            <person name="Dedysh S.N."/>
            <person name="Liesack W."/>
            <person name="Stott M.B."/>
            <person name="Alam M."/>
            <person name="Murrell J.C."/>
            <person name="Dunfield P.F."/>
        </authorList>
    </citation>
    <scope>NUCLEOTIDE SEQUENCE [LARGE SCALE GENOMIC DNA]</scope>
    <source>
        <strain evidence="17">ATCC 9039 / DSM 1715 / NCIMB 8712</strain>
    </source>
</reference>
<comment type="similarity">
    <text evidence="12 13">Belongs to the TonB-dependent receptor family.</text>
</comment>
<evidence type="ECO:0000256" key="6">
    <source>
        <dbReference type="ARBA" id="ARBA00022729"/>
    </source>
</evidence>
<dbReference type="InterPro" id="IPR039426">
    <property type="entry name" value="TonB-dep_rcpt-like"/>
</dbReference>
<evidence type="ECO:0000256" key="7">
    <source>
        <dbReference type="ARBA" id="ARBA00023004"/>
    </source>
</evidence>
<evidence type="ECO:0000313" key="17">
    <source>
        <dbReference type="Proteomes" id="UP000001695"/>
    </source>
</evidence>
<sequence>MSGFKNIQKMAFRHLLLSTAAVEIILCLVPKIAHADPTEIGSVDVTAVSTRGGQGNGIGFSAAPGSAPALAPSQAPLNSIQPRAVVSDKFIQDVLVPTADFSSIVQYTPGVATRQPNGPLGGGENGLSIRGFGDGQFNITFDGIPFADPSDFSHHTGAYFPGFFLGQVAVDRGPGLASTIGYATFGGTIALNSKLVTDEFGGRVQGSYGSFSSWTTAGEVRTGVTNPTGTRALLDFSHSQTAGALQYGNTDQTSFLAKIEQPLGDSTTVTALATYTDSFNFSATSISPVQTALYGKGFGGLNNNPNTQNFYSYNFAKRETDLEYIGIKSVVNDITIDDKVYSVAFHDYQPQAKNLAGNNPDGSAGIGVKFPLASGGTYNNPNGVPGTLKLYDFRTVGNILSVAKDFNAGIASGTMRAGLWYEHAWEHQWRPNMVWNTGQTFTQLGAVPPTAYAYNVYSQTDNFQPSLEYEWRPVEGLAITPGYKHITYIRHLSGPVNSVSGGPPAYASGTYNADLALVSLNYRFNENSAAYMQIAQGFLAPNLSYLQVSQPQGNNFKPQQTMNYQLGYVYKSDNITADVDVYYIDFSNQVVSVGSGINQYYTNIGGVIRKGIEGQITYAFGNGLAIFGSGSLNDGRMISTGLTSPSTPRYLASAGLIYDNNEGFFGSFISHFNGSMFTGTGQSLTNNYNKVAPWTTTDVAFGWKMFNIPGIHSAKVQFGIANIFDSRQATSNSITLLSNGQLDPYNSTYFYIPSRTAYVSLSMDF</sequence>
<proteinExistence type="inferred from homology"/>
<keyword evidence="10 12" id="KW-0472">Membrane</keyword>
<dbReference type="GO" id="GO:0015344">
    <property type="term" value="F:siderophore uptake transmembrane transporter activity"/>
    <property type="evidence" value="ECO:0007669"/>
    <property type="project" value="TreeGrafter"/>
</dbReference>
<evidence type="ECO:0000256" key="1">
    <source>
        <dbReference type="ARBA" id="ARBA00004571"/>
    </source>
</evidence>
<dbReference type="GO" id="GO:0009279">
    <property type="term" value="C:cell outer membrane"/>
    <property type="evidence" value="ECO:0007669"/>
    <property type="project" value="UniProtKB-SubCell"/>
</dbReference>
<dbReference type="EMBL" id="CP001016">
    <property type="protein sequence ID" value="ACB94808.1"/>
    <property type="molecule type" value="Genomic_DNA"/>
</dbReference>
<dbReference type="InterPro" id="IPR000531">
    <property type="entry name" value="Beta-barrel_TonB"/>
</dbReference>
<keyword evidence="9 13" id="KW-0798">TonB box</keyword>
<feature type="domain" description="TonB-dependent receptor plug" evidence="15">
    <location>
        <begin position="79"/>
        <end position="187"/>
    </location>
</feature>
<evidence type="ECO:0000256" key="11">
    <source>
        <dbReference type="ARBA" id="ARBA00023237"/>
    </source>
</evidence>
<dbReference type="eggNOG" id="COG4772">
    <property type="taxonomic scope" value="Bacteria"/>
</dbReference>
<dbReference type="InterPro" id="IPR036942">
    <property type="entry name" value="Beta-barrel_TonB_sf"/>
</dbReference>
<dbReference type="PANTHER" id="PTHR32552:SF89">
    <property type="entry name" value="CATECHOLATE SIDEROPHORE RECEPTOR FIU"/>
    <property type="match status" value="1"/>
</dbReference>
<organism evidence="16 17">
    <name type="scientific">Beijerinckia indica subsp. indica (strain ATCC 9039 / DSM 1715 / NCIMB 8712)</name>
    <dbReference type="NCBI Taxonomy" id="395963"/>
    <lineage>
        <taxon>Bacteria</taxon>
        <taxon>Pseudomonadati</taxon>
        <taxon>Pseudomonadota</taxon>
        <taxon>Alphaproteobacteria</taxon>
        <taxon>Hyphomicrobiales</taxon>
        <taxon>Beijerinckiaceae</taxon>
        <taxon>Beijerinckia</taxon>
    </lineage>
</organism>
<evidence type="ECO:0000256" key="9">
    <source>
        <dbReference type="ARBA" id="ARBA00023077"/>
    </source>
</evidence>
<dbReference type="InterPro" id="IPR037066">
    <property type="entry name" value="Plug_dom_sf"/>
</dbReference>
<protein>
    <submittedName>
        <fullName evidence="16">TonB-dependent receptor</fullName>
    </submittedName>
</protein>
<evidence type="ECO:0000256" key="12">
    <source>
        <dbReference type="PROSITE-ProRule" id="PRU01360"/>
    </source>
</evidence>
<keyword evidence="17" id="KW-1185">Reference proteome</keyword>
<evidence type="ECO:0000256" key="4">
    <source>
        <dbReference type="ARBA" id="ARBA00022496"/>
    </source>
</evidence>
<keyword evidence="8" id="KW-0406">Ion transport</keyword>
<feature type="domain" description="TonB-dependent receptor-like beta-barrel" evidence="14">
    <location>
        <begin position="292"/>
        <end position="723"/>
    </location>
</feature>
<evidence type="ECO:0000256" key="8">
    <source>
        <dbReference type="ARBA" id="ARBA00023065"/>
    </source>
</evidence>
<keyword evidence="4" id="KW-0410">Iron transport</keyword>
<dbReference type="Gene3D" id="2.170.130.10">
    <property type="entry name" value="TonB-dependent receptor, plug domain"/>
    <property type="match status" value="1"/>
</dbReference>
<evidence type="ECO:0000256" key="10">
    <source>
        <dbReference type="ARBA" id="ARBA00023136"/>
    </source>
</evidence>
<dbReference type="KEGG" id="bid:Bind_1166"/>
<dbReference type="Proteomes" id="UP000001695">
    <property type="component" value="Chromosome"/>
</dbReference>
<name>B2IJ45_BEII9</name>
<evidence type="ECO:0000256" key="13">
    <source>
        <dbReference type="RuleBase" id="RU003357"/>
    </source>
</evidence>
<accession>B2IJ45</accession>
<keyword evidence="5 12" id="KW-0812">Transmembrane</keyword>